<dbReference type="RefSeq" id="WP_184683848.1">
    <property type="nucleotide sequence ID" value="NZ_JACHJC010000001.1"/>
</dbReference>
<dbReference type="GO" id="GO:0008168">
    <property type="term" value="F:methyltransferase activity"/>
    <property type="evidence" value="ECO:0007669"/>
    <property type="project" value="UniProtKB-KW"/>
</dbReference>
<accession>A0ABR6MDF7</accession>
<keyword evidence="3" id="KW-1185">Reference proteome</keyword>
<dbReference type="SUPFAM" id="SSF53335">
    <property type="entry name" value="S-adenosyl-L-methionine-dependent methyltransferases"/>
    <property type="match status" value="1"/>
</dbReference>
<evidence type="ECO:0000313" key="2">
    <source>
        <dbReference type="EMBL" id="MBB5112656.1"/>
    </source>
</evidence>
<dbReference type="Proteomes" id="UP000618986">
    <property type="component" value="Unassembled WGS sequence"/>
</dbReference>
<sequence length="297" mass="31390">MSVSTDAAAVKAEQRRTWDAVSDGWTREWETFERGGAALTARLLALGGVRPGHRVLDVATGPGEPGLSAADVVGPAGTVTGVDLSPAMLAVARRRAEGRRNVNFLVADLETVELPPHAFDVVLSRLGLMFAVDPDAAFRRIARLLVPGGVLAAAVWAPPPRVPLMSLGYGVLARRLDLPSGPPDAPGPYRLCDPQALAAGLTDAGLRDVTVEEYPVPFRFHDPAEYARFTRAVAPPPVRRRVDALDPAGRDALWAEVAAAARGRLGPDGLVDLTSTALTVRAVAPHRPPSITTEGPR</sequence>
<gene>
    <name evidence="2" type="ORF">FHU28_002495</name>
</gene>
<proteinExistence type="predicted"/>
<name>A0ABR6MDF7_MICEC</name>
<dbReference type="Gene3D" id="3.40.50.150">
    <property type="entry name" value="Vaccinia Virus protein VP39"/>
    <property type="match status" value="1"/>
</dbReference>
<organism evidence="2 3">
    <name type="scientific">Micromonospora echinospora</name>
    <name type="common">Micromonospora purpurea</name>
    <dbReference type="NCBI Taxonomy" id="1877"/>
    <lineage>
        <taxon>Bacteria</taxon>
        <taxon>Bacillati</taxon>
        <taxon>Actinomycetota</taxon>
        <taxon>Actinomycetes</taxon>
        <taxon>Micromonosporales</taxon>
        <taxon>Micromonosporaceae</taxon>
        <taxon>Micromonospora</taxon>
    </lineage>
</organism>
<dbReference type="InterPro" id="IPR041698">
    <property type="entry name" value="Methyltransf_25"/>
</dbReference>
<evidence type="ECO:0000259" key="1">
    <source>
        <dbReference type="Pfam" id="PF13649"/>
    </source>
</evidence>
<dbReference type="GO" id="GO:0032259">
    <property type="term" value="P:methylation"/>
    <property type="evidence" value="ECO:0007669"/>
    <property type="project" value="UniProtKB-KW"/>
</dbReference>
<dbReference type="CDD" id="cd02440">
    <property type="entry name" value="AdoMet_MTases"/>
    <property type="match status" value="1"/>
</dbReference>
<comment type="caution">
    <text evidence="2">The sequence shown here is derived from an EMBL/GenBank/DDBJ whole genome shotgun (WGS) entry which is preliminary data.</text>
</comment>
<dbReference type="GeneID" id="300293080"/>
<feature type="domain" description="Methyltransferase" evidence="1">
    <location>
        <begin position="55"/>
        <end position="149"/>
    </location>
</feature>
<keyword evidence="2" id="KW-0808">Transferase</keyword>
<dbReference type="InterPro" id="IPR029063">
    <property type="entry name" value="SAM-dependent_MTases_sf"/>
</dbReference>
<evidence type="ECO:0000313" key="3">
    <source>
        <dbReference type="Proteomes" id="UP000618986"/>
    </source>
</evidence>
<dbReference type="EMBL" id="JACHJC010000001">
    <property type="protein sequence ID" value="MBB5112656.1"/>
    <property type="molecule type" value="Genomic_DNA"/>
</dbReference>
<reference evidence="2 3" key="1">
    <citation type="submission" date="2020-08" db="EMBL/GenBank/DDBJ databases">
        <title>Sequencing the genomes of 1000 actinobacteria strains.</title>
        <authorList>
            <person name="Klenk H.-P."/>
        </authorList>
    </citation>
    <scope>NUCLEOTIDE SEQUENCE [LARGE SCALE GENOMIC DNA]</scope>
    <source>
        <strain evidence="2 3">DSM 43036</strain>
    </source>
</reference>
<dbReference type="Pfam" id="PF13649">
    <property type="entry name" value="Methyltransf_25"/>
    <property type="match status" value="1"/>
</dbReference>
<dbReference type="PANTHER" id="PTHR43591">
    <property type="entry name" value="METHYLTRANSFERASE"/>
    <property type="match status" value="1"/>
</dbReference>
<protein>
    <submittedName>
        <fullName evidence="2">SAM-dependent methyltransferase</fullName>
    </submittedName>
</protein>
<keyword evidence="2" id="KW-0489">Methyltransferase</keyword>